<gene>
    <name evidence="7" type="ORF">DesU5LDRAFT_0266</name>
</gene>
<sequence length="601" mass="63111">MEHCELPRRPGRLDRLRQALPRLFPFLGWWPQVNRRTLRADLLAGLTGAVIVLPQGVAFAAIAGLPPEYGLYAAMVPVVVAALFGSSFHLISGPTTTASLVIFANVSQLAAPGTAEYLHLVLALTLLAGIVKLGLGLARLGGMVNFVSHSVVTGFMAGAAILIATSQLGHFFGLVLPRGGSFLETWGALLGQLPAANPWVVAVGAATLACAVVIRRINPRAPALLLAMVGGSLLSLALDGPARGIALVGALPDSLPPLSLPLFDLSTLRTLVPGAVAVAMLGLAEAVSIARAVATRSGQAIDNSQEFIGQGLSNIIGSFFSAYATSGSFTRTGVNYDAGGKTPLAAVFSSGFLAAILLLVAPLTAYLPIASMAGVILLVAAGLINVPAIRHIVRTDRGEAGILAATFLATLFVELQFAIYAGVILSLLLYLRRTSHPHFITLAPDPASPHRALVNIRRSPQAECPQLKILRLDGSIFFGAVNHIAEELHRIVAGNPEQCHILILGSGINFIDAGGCHMLFHEAGAMKLSGREIFFCSLKSEVMELLKRGGCLARIGAGNVFRDKSSAISGIVARLDPERCACCHLRVFDECRSRPGGEDME</sequence>
<dbReference type="CDD" id="cd07042">
    <property type="entry name" value="STAS_SulP_like_sulfate_transporter"/>
    <property type="match status" value="1"/>
</dbReference>
<evidence type="ECO:0000259" key="6">
    <source>
        <dbReference type="PROSITE" id="PS50801"/>
    </source>
</evidence>
<dbReference type="InterPro" id="IPR001902">
    <property type="entry name" value="SLC26A/SulP_fam"/>
</dbReference>
<keyword evidence="3 5" id="KW-1133">Transmembrane helix</keyword>
<evidence type="ECO:0000256" key="1">
    <source>
        <dbReference type="ARBA" id="ARBA00004141"/>
    </source>
</evidence>
<feature type="transmembrane region" description="Helical" evidence="5">
    <location>
        <begin position="196"/>
        <end position="214"/>
    </location>
</feature>
<evidence type="ECO:0000256" key="2">
    <source>
        <dbReference type="ARBA" id="ARBA00022692"/>
    </source>
</evidence>
<keyword evidence="4 5" id="KW-0472">Membrane</keyword>
<feature type="transmembrane region" description="Helical" evidence="5">
    <location>
        <begin position="150"/>
        <end position="176"/>
    </location>
</feature>
<name>I2PWS6_9BACT</name>
<dbReference type="Pfam" id="PF01740">
    <property type="entry name" value="STAS"/>
    <property type="match status" value="1"/>
</dbReference>
<dbReference type="Pfam" id="PF00916">
    <property type="entry name" value="Sulfate_transp"/>
    <property type="match status" value="1"/>
</dbReference>
<evidence type="ECO:0000256" key="5">
    <source>
        <dbReference type="SAM" id="Phobius"/>
    </source>
</evidence>
<dbReference type="InterPro" id="IPR036513">
    <property type="entry name" value="STAS_dom_sf"/>
</dbReference>
<organism evidence="7">
    <name type="scientific">Desulfovibrio sp. U5L</name>
    <dbReference type="NCBI Taxonomy" id="596152"/>
    <lineage>
        <taxon>Bacteria</taxon>
        <taxon>Pseudomonadati</taxon>
        <taxon>Thermodesulfobacteriota</taxon>
        <taxon>Desulfovibrionia</taxon>
        <taxon>Desulfovibrionales</taxon>
        <taxon>Desulfovibrionaceae</taxon>
        <taxon>Desulfovibrio</taxon>
    </lineage>
</organism>
<feature type="domain" description="STAS" evidence="6">
    <location>
        <begin position="465"/>
        <end position="571"/>
    </location>
</feature>
<dbReference type="InterPro" id="IPR002645">
    <property type="entry name" value="STAS_dom"/>
</dbReference>
<dbReference type="AlphaFoldDB" id="I2PWS6"/>
<feature type="transmembrane region" description="Helical" evidence="5">
    <location>
        <begin position="117"/>
        <end position="138"/>
    </location>
</feature>
<feature type="transmembrane region" description="Helical" evidence="5">
    <location>
        <begin position="369"/>
        <end position="389"/>
    </location>
</feature>
<evidence type="ECO:0000256" key="4">
    <source>
        <dbReference type="ARBA" id="ARBA00023136"/>
    </source>
</evidence>
<accession>I2PWS6</accession>
<dbReference type="STRING" id="596152.DesU5LDRAFT_0266"/>
<dbReference type="eggNOG" id="COG0659">
    <property type="taxonomic scope" value="Bacteria"/>
</dbReference>
<feature type="transmembrane region" description="Helical" evidence="5">
    <location>
        <begin position="69"/>
        <end position="88"/>
    </location>
</feature>
<feature type="transmembrane region" description="Helical" evidence="5">
    <location>
        <begin position="95"/>
        <end position="111"/>
    </location>
</feature>
<evidence type="ECO:0000313" key="7">
    <source>
        <dbReference type="EMBL" id="EIG51982.1"/>
    </source>
</evidence>
<feature type="transmembrane region" description="Helical" evidence="5">
    <location>
        <begin position="401"/>
        <end position="431"/>
    </location>
</feature>
<feature type="transmembrane region" description="Helical" evidence="5">
    <location>
        <begin position="42"/>
        <end position="63"/>
    </location>
</feature>
<proteinExistence type="predicted"/>
<evidence type="ECO:0000256" key="3">
    <source>
        <dbReference type="ARBA" id="ARBA00022989"/>
    </source>
</evidence>
<feature type="transmembrane region" description="Helical" evidence="5">
    <location>
        <begin position="271"/>
        <end position="294"/>
    </location>
</feature>
<comment type="subcellular location">
    <subcellularLocation>
        <location evidence="1">Membrane</location>
        <topology evidence="1">Multi-pass membrane protein</topology>
    </subcellularLocation>
</comment>
<dbReference type="PROSITE" id="PS50801">
    <property type="entry name" value="STAS"/>
    <property type="match status" value="1"/>
</dbReference>
<dbReference type="HOGENOM" id="CLU_003182_13_1_7"/>
<dbReference type="SUPFAM" id="SSF52091">
    <property type="entry name" value="SpoIIaa-like"/>
    <property type="match status" value="1"/>
</dbReference>
<dbReference type="EMBL" id="JH600068">
    <property type="protein sequence ID" value="EIG51982.1"/>
    <property type="molecule type" value="Genomic_DNA"/>
</dbReference>
<dbReference type="PANTHER" id="PTHR11814">
    <property type="entry name" value="SULFATE TRANSPORTER"/>
    <property type="match status" value="1"/>
</dbReference>
<protein>
    <submittedName>
        <fullName evidence="7">Sulfate permease-like transporter, MFS superfamily</fullName>
    </submittedName>
</protein>
<feature type="transmembrane region" description="Helical" evidence="5">
    <location>
        <begin position="344"/>
        <end position="363"/>
    </location>
</feature>
<dbReference type="Gene3D" id="3.30.750.24">
    <property type="entry name" value="STAS domain"/>
    <property type="match status" value="1"/>
</dbReference>
<keyword evidence="2 5" id="KW-0812">Transmembrane</keyword>
<feature type="transmembrane region" description="Helical" evidence="5">
    <location>
        <begin position="226"/>
        <end position="251"/>
    </location>
</feature>
<dbReference type="GO" id="GO:0055085">
    <property type="term" value="P:transmembrane transport"/>
    <property type="evidence" value="ECO:0007669"/>
    <property type="project" value="InterPro"/>
</dbReference>
<dbReference type="OrthoDB" id="9769739at2"/>
<dbReference type="InterPro" id="IPR011547">
    <property type="entry name" value="SLC26A/SulP_dom"/>
</dbReference>
<reference evidence="7" key="1">
    <citation type="submission" date="2011-11" db="EMBL/GenBank/DDBJ databases">
        <title>Improved High-Quality Draft sequence of Desulfovibrio sp. U5L.</title>
        <authorList>
            <consortium name="US DOE Joint Genome Institute"/>
            <person name="Lucas S."/>
            <person name="Han J."/>
            <person name="Lapidus A."/>
            <person name="Cheng J.-F."/>
            <person name="Goodwin L."/>
            <person name="Pitluck S."/>
            <person name="Peters L."/>
            <person name="Ovchinnikova G."/>
            <person name="Held B."/>
            <person name="Detter J.C."/>
            <person name="Han C."/>
            <person name="Tapia R."/>
            <person name="Land M."/>
            <person name="Hauser L."/>
            <person name="Kyrpides N."/>
            <person name="Ivanova N."/>
            <person name="Pagani I."/>
            <person name="Gabster J."/>
            <person name="Walker C."/>
            <person name="Stolyar S."/>
            <person name="Stahl D."/>
            <person name="Arkin A."/>
            <person name="Dehal P."/>
            <person name="Hazen T."/>
            <person name="Woyke T."/>
        </authorList>
    </citation>
    <scope>NUCLEOTIDE SEQUENCE [LARGE SCALE GENOMIC DNA]</scope>
    <source>
        <strain evidence="7">U5L</strain>
    </source>
</reference>
<dbReference type="GO" id="GO:0016020">
    <property type="term" value="C:membrane"/>
    <property type="evidence" value="ECO:0007669"/>
    <property type="project" value="UniProtKB-SubCell"/>
</dbReference>